<keyword evidence="1 2" id="KW-0378">Hydrolase</keyword>
<gene>
    <name evidence="3" type="ORF">J422_02959</name>
</gene>
<keyword evidence="2" id="KW-0479">Metal-binding</keyword>
<dbReference type="PANTHER" id="PTHR42658:SF1">
    <property type="entry name" value="HYDROLASE TATD"/>
    <property type="match status" value="1"/>
</dbReference>
<comment type="caution">
    <text evidence="3">The sequence shown here is derived from an EMBL/GenBank/DDBJ whole genome shotgun (WGS) entry which is preliminary data.</text>
</comment>
<evidence type="ECO:0000313" key="3">
    <source>
        <dbReference type="EMBL" id="ENN96287.1"/>
    </source>
</evidence>
<proteinExistence type="inferred from homology"/>
<dbReference type="Pfam" id="PF01026">
    <property type="entry name" value="TatD_DNase"/>
    <property type="match status" value="1"/>
</dbReference>
<comment type="similarity">
    <text evidence="2">Belongs to the metallo-dependent hydrolases superfamily.</text>
</comment>
<dbReference type="GO" id="GO:0046872">
    <property type="term" value="F:metal ion binding"/>
    <property type="evidence" value="ECO:0007669"/>
    <property type="project" value="UniProtKB-KW"/>
</dbReference>
<dbReference type="PATRIC" id="fig|1069083.5.peg.580"/>
<dbReference type="GO" id="GO:0016788">
    <property type="term" value="F:hydrolase activity, acting on ester bonds"/>
    <property type="evidence" value="ECO:0007669"/>
    <property type="project" value="UniProtKB-UniRule"/>
</dbReference>
<dbReference type="InterPro" id="IPR001130">
    <property type="entry name" value="TatD-like"/>
</dbReference>
<organism evidence="3 4">
    <name type="scientific">Methanocaldococcus villosus KIN24-T80</name>
    <dbReference type="NCBI Taxonomy" id="1069083"/>
    <lineage>
        <taxon>Archaea</taxon>
        <taxon>Methanobacteriati</taxon>
        <taxon>Methanobacteriota</taxon>
        <taxon>Methanomada group</taxon>
        <taxon>Methanococci</taxon>
        <taxon>Methanococcales</taxon>
        <taxon>Methanocaldococcaceae</taxon>
        <taxon>Methanocaldococcus</taxon>
    </lineage>
</organism>
<evidence type="ECO:0000256" key="1">
    <source>
        <dbReference type="ARBA" id="ARBA00022801"/>
    </source>
</evidence>
<dbReference type="Proteomes" id="UP000053695">
    <property type="component" value="Unassembled WGS sequence"/>
</dbReference>
<name>N6VYT1_9EURY</name>
<accession>N6VYT1</accession>
<evidence type="ECO:0000313" key="4">
    <source>
        <dbReference type="Proteomes" id="UP000053695"/>
    </source>
</evidence>
<keyword evidence="4" id="KW-1185">Reference proteome</keyword>
<dbReference type="RefSeq" id="WP_004590738.1">
    <property type="nucleotide sequence ID" value="NZ_APMM01000018.1"/>
</dbReference>
<sequence>MIDAHTHLDVRSFEDLEKMALSGIEVIITCSHNPYKMSTPEVYLDHWDRLINLEVKRGEMAGVEVKVALGIHPMGYPKNWKILIKELPKFLDNENVVAIGEAGLHYLTEDEKNLLREQLILAKDYDMPIILHTPEKNKREALLEILKILDEIKIKDNLVMIDHINKETVNLIDKNIYIGLTVQPSMKITHKEAAEIIKDYNKNFILSSDLGSLKSDIYALPRTKLYMKKIDVEEKKIVDATYRNAKKFYRL</sequence>
<dbReference type="InterPro" id="IPR032466">
    <property type="entry name" value="Metal_Hydrolase"/>
</dbReference>
<dbReference type="InterPro" id="IPR012022">
    <property type="entry name" value="UCP005295"/>
</dbReference>
<protein>
    <submittedName>
        <fullName evidence="3">TatD-related deoxyribonuclease</fullName>
    </submittedName>
</protein>
<evidence type="ECO:0000256" key="2">
    <source>
        <dbReference type="PIRNR" id="PIRNR005295"/>
    </source>
</evidence>
<dbReference type="PIRSF" id="PIRSF005295">
    <property type="entry name" value="UCP005295_TatD"/>
    <property type="match status" value="1"/>
</dbReference>
<dbReference type="Gene3D" id="3.20.20.140">
    <property type="entry name" value="Metal-dependent hydrolases"/>
    <property type="match status" value="1"/>
</dbReference>
<dbReference type="AlphaFoldDB" id="N6VYT1"/>
<dbReference type="EMBL" id="APMM01000018">
    <property type="protein sequence ID" value="ENN96287.1"/>
    <property type="molecule type" value="Genomic_DNA"/>
</dbReference>
<dbReference type="PROSITE" id="PS01137">
    <property type="entry name" value="TATD_1"/>
    <property type="match status" value="1"/>
</dbReference>
<dbReference type="PANTHER" id="PTHR42658">
    <property type="entry name" value="HYDROLASE TATD"/>
    <property type="match status" value="1"/>
</dbReference>
<reference evidence="3 4" key="1">
    <citation type="journal article" date="2013" name="Genome Announc.">
        <title>Draft Genome Sequence of a Highly Flagellated, Fast-Swimming Archaeon, Methanocaldococcus villosus Strain KIN24-T80 (DSM 22612).</title>
        <authorList>
            <person name="Thennarasu S."/>
            <person name="Polireddy D."/>
            <person name="Antony A."/>
            <person name="Yada M.R."/>
            <person name="Algarawi S."/>
            <person name="Sivakumar N."/>
        </authorList>
    </citation>
    <scope>NUCLEOTIDE SEQUENCE [LARGE SCALE GENOMIC DNA]</scope>
    <source>
        <strain evidence="3 4">KIN24-T80</strain>
    </source>
</reference>
<dbReference type="STRING" id="1069083.GCA_000371805_00139"/>
<dbReference type="InterPro" id="IPR018228">
    <property type="entry name" value="DNase_TatD-rel_CS"/>
</dbReference>
<dbReference type="OrthoDB" id="359310at2157"/>
<dbReference type="SUPFAM" id="SSF51556">
    <property type="entry name" value="Metallo-dependent hydrolases"/>
    <property type="match status" value="1"/>
</dbReference>